<evidence type="ECO:0000256" key="3">
    <source>
        <dbReference type="ARBA" id="ARBA00022692"/>
    </source>
</evidence>
<evidence type="ECO:0000256" key="6">
    <source>
        <dbReference type="ARBA" id="ARBA00023136"/>
    </source>
</evidence>
<reference evidence="11" key="1">
    <citation type="submission" date="2022-10" db="EMBL/GenBank/DDBJ databases">
        <title>Genome assembly of Pristionchus species.</title>
        <authorList>
            <person name="Yoshida K."/>
            <person name="Sommer R.J."/>
        </authorList>
    </citation>
    <scope>NUCLEOTIDE SEQUENCE [LARGE SCALE GENOMIC DNA]</scope>
    <source>
        <strain evidence="11">RS5460</strain>
    </source>
</reference>
<dbReference type="EMBL" id="BTRK01000005">
    <property type="protein sequence ID" value="GMR51973.1"/>
    <property type="molecule type" value="Genomic_DNA"/>
</dbReference>
<protein>
    <recommendedName>
        <fullName evidence="9">GOLD domain-containing protein</fullName>
    </recommendedName>
</protein>
<evidence type="ECO:0000313" key="10">
    <source>
        <dbReference type="EMBL" id="GMR51973.1"/>
    </source>
</evidence>
<keyword evidence="11" id="KW-1185">Reference proteome</keyword>
<dbReference type="InterPro" id="IPR015720">
    <property type="entry name" value="Emp24-like"/>
</dbReference>
<accession>A0AAN5I4J9</accession>
<dbReference type="InterPro" id="IPR009038">
    <property type="entry name" value="GOLD_dom"/>
</dbReference>
<keyword evidence="4 8" id="KW-0732">Signal</keyword>
<dbReference type="Pfam" id="PF01105">
    <property type="entry name" value="EMP24_GP25L"/>
    <property type="match status" value="1"/>
</dbReference>
<evidence type="ECO:0000256" key="8">
    <source>
        <dbReference type="SAM" id="SignalP"/>
    </source>
</evidence>
<evidence type="ECO:0000256" key="4">
    <source>
        <dbReference type="ARBA" id="ARBA00022729"/>
    </source>
</evidence>
<keyword evidence="6 7" id="KW-0472">Membrane</keyword>
<feature type="non-terminal residue" evidence="10">
    <location>
        <position position="1"/>
    </location>
</feature>
<dbReference type="SMART" id="SM01190">
    <property type="entry name" value="EMP24_GP25L"/>
    <property type="match status" value="1"/>
</dbReference>
<gene>
    <name evidence="10" type="ORF">PMAYCL1PPCAC_22168</name>
</gene>
<feature type="chain" id="PRO_5042886505" description="GOLD domain-containing protein" evidence="8">
    <location>
        <begin position="16"/>
        <end position="210"/>
    </location>
</feature>
<dbReference type="AlphaFoldDB" id="A0AAN5I4J9"/>
<keyword evidence="5 7" id="KW-1133">Transmembrane helix</keyword>
<dbReference type="GO" id="GO:0016020">
    <property type="term" value="C:membrane"/>
    <property type="evidence" value="ECO:0007669"/>
    <property type="project" value="UniProtKB-SubCell"/>
</dbReference>
<evidence type="ECO:0000256" key="5">
    <source>
        <dbReference type="ARBA" id="ARBA00022989"/>
    </source>
</evidence>
<keyword evidence="3 7" id="KW-0812">Transmembrane</keyword>
<evidence type="ECO:0000256" key="1">
    <source>
        <dbReference type="ARBA" id="ARBA00004479"/>
    </source>
</evidence>
<sequence length="210" mass="24212">FPYLLLLLLPLSVLAILPKGTVRHELTFQLESRLTCFWETLNQNDRLRVLVVSMDDKKLFLQLRVTSPTGALSDWESGDRSASLNYNLTETGVYEFCVHSNKETRVSLNIFAYNEEQLIAGVSEYTDLEKTGTNLKTSVVTLNERLYQTLHAVKYATLTLARDEKIQKRNQSFVERYTISFIVLNLVVGLIQIFVIRRFFRNVNTGKVRI</sequence>
<feature type="domain" description="GOLD" evidence="9">
    <location>
        <begin position="25"/>
        <end position="201"/>
    </location>
</feature>
<dbReference type="Proteomes" id="UP001328107">
    <property type="component" value="Unassembled WGS sequence"/>
</dbReference>
<organism evidence="10 11">
    <name type="scientific">Pristionchus mayeri</name>
    <dbReference type="NCBI Taxonomy" id="1317129"/>
    <lineage>
        <taxon>Eukaryota</taxon>
        <taxon>Metazoa</taxon>
        <taxon>Ecdysozoa</taxon>
        <taxon>Nematoda</taxon>
        <taxon>Chromadorea</taxon>
        <taxon>Rhabditida</taxon>
        <taxon>Rhabditina</taxon>
        <taxon>Diplogasteromorpha</taxon>
        <taxon>Diplogasteroidea</taxon>
        <taxon>Neodiplogasteridae</taxon>
        <taxon>Pristionchus</taxon>
    </lineage>
</organism>
<comment type="similarity">
    <text evidence="2">Belongs to the EMP24/GP25L family.</text>
</comment>
<comment type="caution">
    <text evidence="10">The sequence shown here is derived from an EMBL/GenBank/DDBJ whole genome shotgun (WGS) entry which is preliminary data.</text>
</comment>
<evidence type="ECO:0000259" key="9">
    <source>
        <dbReference type="SMART" id="SM01190"/>
    </source>
</evidence>
<feature type="transmembrane region" description="Helical" evidence="7">
    <location>
        <begin position="177"/>
        <end position="200"/>
    </location>
</feature>
<evidence type="ECO:0000313" key="11">
    <source>
        <dbReference type="Proteomes" id="UP001328107"/>
    </source>
</evidence>
<evidence type="ECO:0000256" key="2">
    <source>
        <dbReference type="ARBA" id="ARBA00007104"/>
    </source>
</evidence>
<name>A0AAN5I4J9_9BILA</name>
<feature type="signal peptide" evidence="8">
    <location>
        <begin position="1"/>
        <end position="15"/>
    </location>
</feature>
<comment type="subcellular location">
    <subcellularLocation>
        <location evidence="1">Membrane</location>
        <topology evidence="1">Single-pass type I membrane protein</topology>
    </subcellularLocation>
</comment>
<dbReference type="PANTHER" id="PTHR22811">
    <property type="entry name" value="TRANSMEMBRANE EMP24 DOMAIN-CONTAINING PROTEIN"/>
    <property type="match status" value="1"/>
</dbReference>
<proteinExistence type="inferred from homology"/>
<evidence type="ECO:0000256" key="7">
    <source>
        <dbReference type="SAM" id="Phobius"/>
    </source>
</evidence>